<comment type="caution">
    <text evidence="14">The sequence shown here is derived from an EMBL/GenBank/DDBJ whole genome shotgun (WGS) entry which is preliminary data.</text>
</comment>
<dbReference type="Gene3D" id="3.30.450.20">
    <property type="entry name" value="PAS domain"/>
    <property type="match status" value="2"/>
</dbReference>
<keyword evidence="5" id="KW-0288">FMN</keyword>
<keyword evidence="11" id="KW-0843">Virulence</keyword>
<keyword evidence="8" id="KW-0547">Nucleotide-binding</keyword>
<dbReference type="InterPro" id="IPR035965">
    <property type="entry name" value="PAS-like_dom_sf"/>
</dbReference>
<dbReference type="PROSITE" id="PS50113">
    <property type="entry name" value="PAC"/>
    <property type="match status" value="1"/>
</dbReference>
<evidence type="ECO:0000256" key="5">
    <source>
        <dbReference type="ARBA" id="ARBA00022643"/>
    </source>
</evidence>
<dbReference type="PANTHER" id="PTHR41523">
    <property type="entry name" value="TWO-COMPONENT SYSTEM SENSOR PROTEIN"/>
    <property type="match status" value="1"/>
</dbReference>
<evidence type="ECO:0000256" key="11">
    <source>
        <dbReference type="ARBA" id="ARBA00023026"/>
    </source>
</evidence>
<dbReference type="Pfam" id="PF07536">
    <property type="entry name" value="HWE_HK"/>
    <property type="match status" value="1"/>
</dbReference>
<dbReference type="Pfam" id="PF08447">
    <property type="entry name" value="PAS_3"/>
    <property type="match status" value="1"/>
</dbReference>
<dbReference type="PANTHER" id="PTHR41523:SF8">
    <property type="entry name" value="ETHYLENE RESPONSE SENSOR PROTEIN"/>
    <property type="match status" value="1"/>
</dbReference>
<dbReference type="RefSeq" id="WP_109758555.1">
    <property type="nucleotide sequence ID" value="NZ_CP034588.1"/>
</dbReference>
<dbReference type="AlphaFoldDB" id="A0A316G782"/>
<dbReference type="GO" id="GO:0004673">
    <property type="term" value="F:protein histidine kinase activity"/>
    <property type="evidence" value="ECO:0007669"/>
    <property type="project" value="UniProtKB-EC"/>
</dbReference>
<accession>A0A316G782</accession>
<sequence>MEQTANRMELHEPADRYELACRAAGIGVWELHVREGRLAYSDVARSIFGFPPEGAITREIVHGAIHPDDLEAVLAAAGRAMDPSVRSDEHYMYRIRRFDTGEPRWIRAHGIAEFDDESPDANAVLYAGSVQDVTDRELTRQALAASEERLRLAIDAAEMAVWDLDLETNTVAHSPELNRMLGFPESAHPTVEELRSRYAPGERERIEDEGAAARARGETSLQARVRYLVPGKGEVTYVLRAALDQTPRLNASAQRVIGILFDATDQARAEQLLTTMNQELRHRLKNMVQLAGAFARQTWSGDAKLDTYLGRIRALTLSTELMFGEREKTLRLGALVERSLLPFRPEDQDPFDIQGPDLDLPESVFTGIALVLHELATNALKHGALSTETGRVTLTWTVEDDLLRMEWRETGGPRVDAPRTDGFGLKLLSGGALPPPHSVGIDFRAEGLVATILASLSA</sequence>
<dbReference type="EMBL" id="QGGV01000003">
    <property type="protein sequence ID" value="PWK56774.1"/>
    <property type="molecule type" value="Genomic_DNA"/>
</dbReference>
<dbReference type="Gene3D" id="3.30.565.10">
    <property type="entry name" value="Histidine kinase-like ATPase, C-terminal domain"/>
    <property type="match status" value="1"/>
</dbReference>
<dbReference type="Gene3D" id="2.10.70.100">
    <property type="match status" value="1"/>
</dbReference>
<evidence type="ECO:0000256" key="4">
    <source>
        <dbReference type="ARBA" id="ARBA00022630"/>
    </source>
</evidence>
<keyword evidence="7" id="KW-0677">Repeat</keyword>
<dbReference type="EC" id="2.7.13.3" evidence="2"/>
<dbReference type="InterPro" id="IPR011102">
    <property type="entry name" value="Sig_transdc_His_kinase_HWE"/>
</dbReference>
<reference evidence="14 15" key="1">
    <citation type="submission" date="2018-05" db="EMBL/GenBank/DDBJ databases">
        <title>Genomic Encyclopedia of Type Strains, Phase IV (KMG-IV): sequencing the most valuable type-strain genomes for metagenomic binning, comparative biology and taxonomic classification.</title>
        <authorList>
            <person name="Goeker M."/>
        </authorList>
    </citation>
    <scope>NUCLEOTIDE SEQUENCE [LARGE SCALE GENOMIC DNA]</scope>
    <source>
        <strain evidence="14 15">DSM 103371</strain>
    </source>
</reference>
<evidence type="ECO:0000256" key="3">
    <source>
        <dbReference type="ARBA" id="ARBA00022553"/>
    </source>
</evidence>
<dbReference type="Proteomes" id="UP000245390">
    <property type="component" value="Unassembled WGS sequence"/>
</dbReference>
<evidence type="ECO:0000256" key="6">
    <source>
        <dbReference type="ARBA" id="ARBA00022679"/>
    </source>
</evidence>
<evidence type="ECO:0000259" key="13">
    <source>
        <dbReference type="PROSITE" id="PS50113"/>
    </source>
</evidence>
<evidence type="ECO:0000256" key="10">
    <source>
        <dbReference type="ARBA" id="ARBA00022840"/>
    </source>
</evidence>
<evidence type="ECO:0000256" key="9">
    <source>
        <dbReference type="ARBA" id="ARBA00022777"/>
    </source>
</evidence>
<name>A0A316G782_9RHOB</name>
<dbReference type="InterPro" id="IPR000014">
    <property type="entry name" value="PAS"/>
</dbReference>
<dbReference type="GO" id="GO:0005524">
    <property type="term" value="F:ATP binding"/>
    <property type="evidence" value="ECO:0007669"/>
    <property type="project" value="UniProtKB-KW"/>
</dbReference>
<evidence type="ECO:0000259" key="12">
    <source>
        <dbReference type="PROSITE" id="PS50112"/>
    </source>
</evidence>
<dbReference type="KEGG" id="salo:EF888_08295"/>
<protein>
    <recommendedName>
        <fullName evidence="2">histidine kinase</fullName>
        <ecNumber evidence="2">2.7.13.3</ecNumber>
    </recommendedName>
</protein>
<dbReference type="InterPro" id="IPR036890">
    <property type="entry name" value="HATPase_C_sf"/>
</dbReference>
<evidence type="ECO:0000313" key="14">
    <source>
        <dbReference type="EMBL" id="PWK56774.1"/>
    </source>
</evidence>
<keyword evidence="3" id="KW-0597">Phosphoprotein</keyword>
<organism evidence="14 15">
    <name type="scientific">Silicimonas algicola</name>
    <dbReference type="NCBI Taxonomy" id="1826607"/>
    <lineage>
        <taxon>Bacteria</taxon>
        <taxon>Pseudomonadati</taxon>
        <taxon>Pseudomonadota</taxon>
        <taxon>Alphaproteobacteria</taxon>
        <taxon>Rhodobacterales</taxon>
        <taxon>Paracoccaceae</taxon>
    </lineage>
</organism>
<dbReference type="PROSITE" id="PS50112">
    <property type="entry name" value="PAS"/>
    <property type="match status" value="1"/>
</dbReference>
<dbReference type="SUPFAM" id="SSF55874">
    <property type="entry name" value="ATPase domain of HSP90 chaperone/DNA topoisomerase II/histidine kinase"/>
    <property type="match status" value="1"/>
</dbReference>
<feature type="domain" description="PAS" evidence="12">
    <location>
        <begin position="40"/>
        <end position="84"/>
    </location>
</feature>
<dbReference type="OrthoDB" id="9816309at2"/>
<dbReference type="SUPFAM" id="SSF55785">
    <property type="entry name" value="PYP-like sensor domain (PAS domain)"/>
    <property type="match status" value="2"/>
</dbReference>
<evidence type="ECO:0000256" key="8">
    <source>
        <dbReference type="ARBA" id="ARBA00022741"/>
    </source>
</evidence>
<keyword evidence="15" id="KW-1185">Reference proteome</keyword>
<gene>
    <name evidence="14" type="ORF">C8D95_1034</name>
</gene>
<proteinExistence type="predicted"/>
<keyword evidence="4" id="KW-0285">Flavoprotein</keyword>
<evidence type="ECO:0000256" key="7">
    <source>
        <dbReference type="ARBA" id="ARBA00022737"/>
    </source>
</evidence>
<evidence type="ECO:0000256" key="1">
    <source>
        <dbReference type="ARBA" id="ARBA00000085"/>
    </source>
</evidence>
<evidence type="ECO:0000256" key="2">
    <source>
        <dbReference type="ARBA" id="ARBA00012438"/>
    </source>
</evidence>
<keyword evidence="9 14" id="KW-0418">Kinase</keyword>
<evidence type="ECO:0000313" key="15">
    <source>
        <dbReference type="Proteomes" id="UP000245390"/>
    </source>
</evidence>
<dbReference type="SMART" id="SM00911">
    <property type="entry name" value="HWE_HK"/>
    <property type="match status" value="1"/>
</dbReference>
<comment type="catalytic activity">
    <reaction evidence="1">
        <text>ATP + protein L-histidine = ADP + protein N-phospho-L-histidine.</text>
        <dbReference type="EC" id="2.7.13.3"/>
    </reaction>
</comment>
<dbReference type="InterPro" id="IPR013655">
    <property type="entry name" value="PAS_fold_3"/>
</dbReference>
<feature type="domain" description="PAC" evidence="13">
    <location>
        <begin position="89"/>
        <end position="145"/>
    </location>
</feature>
<dbReference type="InterPro" id="IPR000700">
    <property type="entry name" value="PAS-assoc_C"/>
</dbReference>
<keyword evidence="6" id="KW-0808">Transferase</keyword>
<keyword evidence="10" id="KW-0067">ATP-binding</keyword>